<dbReference type="PANTHER" id="PTHR24392">
    <property type="entry name" value="ZINC FINGER PROTEIN"/>
    <property type="match status" value="1"/>
</dbReference>
<dbReference type="InterPro" id="IPR013087">
    <property type="entry name" value="Znf_C2H2_type"/>
</dbReference>
<feature type="domain" description="C2H2-type" evidence="10">
    <location>
        <begin position="242"/>
        <end position="270"/>
    </location>
</feature>
<evidence type="ECO:0000256" key="8">
    <source>
        <dbReference type="PROSITE-ProRule" id="PRU00042"/>
    </source>
</evidence>
<evidence type="ECO:0000256" key="2">
    <source>
        <dbReference type="ARBA" id="ARBA00022723"/>
    </source>
</evidence>
<keyword evidence="11" id="KW-1185">Reference proteome</keyword>
<name>A0A3Q0J5J8_DIACI</name>
<evidence type="ECO:0000259" key="10">
    <source>
        <dbReference type="PROSITE" id="PS50157"/>
    </source>
</evidence>
<keyword evidence="4 8" id="KW-0863">Zinc-finger</keyword>
<dbReference type="GO" id="GO:0003677">
    <property type="term" value="F:DNA binding"/>
    <property type="evidence" value="ECO:0007669"/>
    <property type="project" value="UniProtKB-KW"/>
</dbReference>
<dbReference type="KEGG" id="dci:108253126"/>
<dbReference type="AlphaFoldDB" id="A0A3Q0J5J8"/>
<accession>A0A3Q0J5J8</accession>
<keyword evidence="6" id="KW-0238">DNA-binding</keyword>
<reference evidence="12" key="1">
    <citation type="submission" date="2025-08" db="UniProtKB">
        <authorList>
            <consortium name="RefSeq"/>
        </authorList>
    </citation>
    <scope>IDENTIFICATION</scope>
</reference>
<dbReference type="GO" id="GO:0005634">
    <property type="term" value="C:nucleus"/>
    <property type="evidence" value="ECO:0007669"/>
    <property type="project" value="UniProtKB-SubCell"/>
</dbReference>
<evidence type="ECO:0000313" key="12">
    <source>
        <dbReference type="RefSeq" id="XP_026683701.1"/>
    </source>
</evidence>
<dbReference type="Proteomes" id="UP000079169">
    <property type="component" value="Unplaced"/>
</dbReference>
<dbReference type="GeneID" id="108253126"/>
<evidence type="ECO:0000256" key="9">
    <source>
        <dbReference type="SAM" id="MobiDB-lite"/>
    </source>
</evidence>
<evidence type="ECO:0000256" key="1">
    <source>
        <dbReference type="ARBA" id="ARBA00004123"/>
    </source>
</evidence>
<dbReference type="RefSeq" id="XP_026683701.1">
    <property type="nucleotide sequence ID" value="XM_026827900.1"/>
</dbReference>
<proteinExistence type="predicted"/>
<evidence type="ECO:0000256" key="7">
    <source>
        <dbReference type="ARBA" id="ARBA00023242"/>
    </source>
</evidence>
<dbReference type="GO" id="GO:0008270">
    <property type="term" value="F:zinc ion binding"/>
    <property type="evidence" value="ECO:0007669"/>
    <property type="project" value="UniProtKB-KW"/>
</dbReference>
<evidence type="ECO:0000256" key="6">
    <source>
        <dbReference type="ARBA" id="ARBA00023125"/>
    </source>
</evidence>
<dbReference type="OrthoDB" id="3561125at2759"/>
<dbReference type="SUPFAM" id="SSF57667">
    <property type="entry name" value="beta-beta-alpha zinc fingers"/>
    <property type="match status" value="2"/>
</dbReference>
<dbReference type="Gene3D" id="3.30.160.60">
    <property type="entry name" value="Classic Zinc Finger"/>
    <property type="match status" value="3"/>
</dbReference>
<dbReference type="PROSITE" id="PS50157">
    <property type="entry name" value="ZINC_FINGER_C2H2_2"/>
    <property type="match status" value="3"/>
</dbReference>
<feature type="domain" description="C2H2-type" evidence="10">
    <location>
        <begin position="138"/>
        <end position="165"/>
    </location>
</feature>
<gene>
    <name evidence="12" type="primary">LOC108253126</name>
</gene>
<evidence type="ECO:0000313" key="11">
    <source>
        <dbReference type="Proteomes" id="UP000079169"/>
    </source>
</evidence>
<evidence type="ECO:0000256" key="3">
    <source>
        <dbReference type="ARBA" id="ARBA00022737"/>
    </source>
</evidence>
<feature type="compositionally biased region" description="Polar residues" evidence="9">
    <location>
        <begin position="23"/>
        <end position="40"/>
    </location>
</feature>
<dbReference type="STRING" id="121845.A0A3Q0J5J8"/>
<feature type="region of interest" description="Disordered" evidence="9">
    <location>
        <begin position="1"/>
        <end position="47"/>
    </location>
</feature>
<keyword evidence="2" id="KW-0479">Metal-binding</keyword>
<sequence length="382" mass="45325">MLMEHEAKWHLNSKSRQSDHHPTSSTSNIGQIKTLYSSPQSDEKNDGHQEKILDKDLLVYGARQTSLDQNSPQEKHRKILPRIDKYKDISLILPDNIFRIAFQNFINEPNQTERVENKKPGELLSRQISPKESDSSMYNCSKCNYRTRYKSNIKRHDKKHEKSNIKIQTFTPVNKLIDAKYQCLQCDYRTNFMNILKVHENEHKKDLAVPQNVPNDESSTEILPVVKRQDRILVRESMDGKYLCPQCDYCTQYMSNLKRHVKRRHQKETEALVTETDVDNERSIEILEDPDDNLSLSRWQKSSDDKYHCSYCDYSTLYLSNIKRHKNMHEWNECFQCYDCGYQTHYKVNLKIHMKSKHKEKNYPYPTDINEDSLEDVIVLRK</sequence>
<organism evidence="11 12">
    <name type="scientific">Diaphorina citri</name>
    <name type="common">Asian citrus psyllid</name>
    <dbReference type="NCBI Taxonomy" id="121845"/>
    <lineage>
        <taxon>Eukaryota</taxon>
        <taxon>Metazoa</taxon>
        <taxon>Ecdysozoa</taxon>
        <taxon>Arthropoda</taxon>
        <taxon>Hexapoda</taxon>
        <taxon>Insecta</taxon>
        <taxon>Pterygota</taxon>
        <taxon>Neoptera</taxon>
        <taxon>Paraneoptera</taxon>
        <taxon>Hemiptera</taxon>
        <taxon>Sternorrhyncha</taxon>
        <taxon>Psylloidea</taxon>
        <taxon>Psyllidae</taxon>
        <taxon>Diaphorininae</taxon>
        <taxon>Diaphorina</taxon>
    </lineage>
</organism>
<feature type="domain" description="C2H2-type" evidence="10">
    <location>
        <begin position="335"/>
        <end position="363"/>
    </location>
</feature>
<comment type="subcellular location">
    <subcellularLocation>
        <location evidence="1">Nucleus</location>
    </subcellularLocation>
</comment>
<dbReference type="PaxDb" id="121845-A0A3Q0J5J8"/>
<keyword evidence="3" id="KW-0677">Repeat</keyword>
<protein>
    <submittedName>
        <fullName evidence="12">Zinc finger protein 761-like</fullName>
    </submittedName>
</protein>
<dbReference type="InterPro" id="IPR036236">
    <property type="entry name" value="Znf_C2H2_sf"/>
</dbReference>
<keyword evidence="7" id="KW-0539">Nucleus</keyword>
<keyword evidence="5" id="KW-0862">Zinc</keyword>
<evidence type="ECO:0000256" key="4">
    <source>
        <dbReference type="ARBA" id="ARBA00022771"/>
    </source>
</evidence>
<evidence type="ECO:0000256" key="5">
    <source>
        <dbReference type="ARBA" id="ARBA00022833"/>
    </source>
</evidence>
<dbReference type="SMART" id="SM00355">
    <property type="entry name" value="ZnF_C2H2"/>
    <property type="match status" value="5"/>
</dbReference>